<dbReference type="InterPro" id="IPR011611">
    <property type="entry name" value="PfkB_dom"/>
</dbReference>
<dbReference type="InterPro" id="IPR002173">
    <property type="entry name" value="Carboh/pur_kinase_PfkB_CS"/>
</dbReference>
<accession>A0A7W7Y4G0</accession>
<evidence type="ECO:0000313" key="7">
    <source>
        <dbReference type="Proteomes" id="UP000528322"/>
    </source>
</evidence>
<protein>
    <submittedName>
        <fullName evidence="6">Sugar/nucleoside kinase (Ribokinase family)</fullName>
    </submittedName>
</protein>
<dbReference type="Pfam" id="PF00294">
    <property type="entry name" value="PfkB"/>
    <property type="match status" value="1"/>
</dbReference>
<evidence type="ECO:0000259" key="5">
    <source>
        <dbReference type="Pfam" id="PF00294"/>
    </source>
</evidence>
<evidence type="ECO:0000256" key="2">
    <source>
        <dbReference type="ARBA" id="ARBA00022679"/>
    </source>
</evidence>
<dbReference type="Gene3D" id="3.30.1110.10">
    <property type="match status" value="1"/>
</dbReference>
<evidence type="ECO:0000256" key="4">
    <source>
        <dbReference type="RuleBase" id="RU003704"/>
    </source>
</evidence>
<comment type="similarity">
    <text evidence="1 4">Belongs to the carbohydrate kinase PfkB family.</text>
</comment>
<dbReference type="PROSITE" id="PS00584">
    <property type="entry name" value="PFKB_KINASES_2"/>
    <property type="match status" value="1"/>
</dbReference>
<dbReference type="InterPro" id="IPR002139">
    <property type="entry name" value="Ribo/fructo_kinase"/>
</dbReference>
<dbReference type="PRINTS" id="PR00990">
    <property type="entry name" value="RIBOKINASE"/>
</dbReference>
<dbReference type="GO" id="GO:0016301">
    <property type="term" value="F:kinase activity"/>
    <property type="evidence" value="ECO:0007669"/>
    <property type="project" value="UniProtKB-KW"/>
</dbReference>
<name>A0A7W7Y4G0_9BACT</name>
<reference evidence="6 7" key="1">
    <citation type="submission" date="2020-08" db="EMBL/GenBank/DDBJ databases">
        <title>Genomic Encyclopedia of Type Strains, Phase IV (KMG-IV): sequencing the most valuable type-strain genomes for metagenomic binning, comparative biology and taxonomic classification.</title>
        <authorList>
            <person name="Goeker M."/>
        </authorList>
    </citation>
    <scope>NUCLEOTIDE SEQUENCE [LARGE SCALE GENOMIC DNA]</scope>
    <source>
        <strain evidence="6 7">DSM 22071</strain>
    </source>
</reference>
<dbReference type="Proteomes" id="UP000528322">
    <property type="component" value="Unassembled WGS sequence"/>
</dbReference>
<keyword evidence="7" id="KW-1185">Reference proteome</keyword>
<dbReference type="EMBL" id="JACHID010000006">
    <property type="protein sequence ID" value="MBB5021910.1"/>
    <property type="molecule type" value="Genomic_DNA"/>
</dbReference>
<gene>
    <name evidence="6" type="ORF">HNR37_001224</name>
</gene>
<keyword evidence="3 4" id="KW-0418">Kinase</keyword>
<evidence type="ECO:0000256" key="1">
    <source>
        <dbReference type="ARBA" id="ARBA00010688"/>
    </source>
</evidence>
<dbReference type="SUPFAM" id="SSF53613">
    <property type="entry name" value="Ribokinase-like"/>
    <property type="match status" value="1"/>
</dbReference>
<evidence type="ECO:0000256" key="3">
    <source>
        <dbReference type="ARBA" id="ARBA00022777"/>
    </source>
</evidence>
<dbReference type="PANTHER" id="PTHR43320">
    <property type="entry name" value="SUGAR KINASE"/>
    <property type="match status" value="1"/>
</dbReference>
<dbReference type="AlphaFoldDB" id="A0A7W7Y4G0"/>
<keyword evidence="2 4" id="KW-0808">Transferase</keyword>
<sequence length="330" mass="35787">MSKNYQVYGIGNALVDYEFAVSESTLRQVGLEKGAMTLCEIHEQQELQDKLSHIDPKRASGGSAANTLIALAQFGGHSFYSCKVANDADGKFYYQDLLAAGVDSNVTATNRQLGTTGTCVVLITPDAERTMSTYLGITSDISSSELVPEALINSAWLYMEGYLAPSPSGLEATLNARELAQQHGTRIALTLSDSSMVQYFRPQLDQMVGRGVDLLFCNETEAKLYTGCEDIMEAGQVLRQMSHAFVITRGARGALLFDGRHFTTIQTPKVKAIDTNGAGDMFAGAFLYGINNGMNYETAASFACHASARLVTSFGPRFTQEQAREVLQGF</sequence>
<dbReference type="Gene3D" id="3.40.1190.20">
    <property type="match status" value="1"/>
</dbReference>
<dbReference type="InterPro" id="IPR029056">
    <property type="entry name" value="Ribokinase-like"/>
</dbReference>
<comment type="caution">
    <text evidence="6">The sequence shown here is derived from an EMBL/GenBank/DDBJ whole genome shotgun (WGS) entry which is preliminary data.</text>
</comment>
<dbReference type="InterPro" id="IPR052700">
    <property type="entry name" value="Carb_kinase_PfkB-like"/>
</dbReference>
<dbReference type="PANTHER" id="PTHR43320:SF3">
    <property type="entry name" value="CARBOHYDRATE KINASE PFKB DOMAIN-CONTAINING PROTEIN"/>
    <property type="match status" value="1"/>
</dbReference>
<feature type="domain" description="Carbohydrate kinase PfkB" evidence="5">
    <location>
        <begin position="56"/>
        <end position="320"/>
    </location>
</feature>
<dbReference type="CDD" id="cd01168">
    <property type="entry name" value="adenosine_kinase"/>
    <property type="match status" value="1"/>
</dbReference>
<dbReference type="RefSeq" id="WP_183731471.1">
    <property type="nucleotide sequence ID" value="NZ_JACHID010000006.1"/>
</dbReference>
<evidence type="ECO:0000313" key="6">
    <source>
        <dbReference type="EMBL" id="MBB5021910.1"/>
    </source>
</evidence>
<proteinExistence type="inferred from homology"/>
<organism evidence="6 7">
    <name type="scientific">Desulfurispira natronophila</name>
    <dbReference type="NCBI Taxonomy" id="682562"/>
    <lineage>
        <taxon>Bacteria</taxon>
        <taxon>Pseudomonadati</taxon>
        <taxon>Chrysiogenota</taxon>
        <taxon>Chrysiogenia</taxon>
        <taxon>Chrysiogenales</taxon>
        <taxon>Chrysiogenaceae</taxon>
        <taxon>Desulfurispira</taxon>
    </lineage>
</organism>